<dbReference type="InterPro" id="IPR024072">
    <property type="entry name" value="DHFR-like_dom_sf"/>
</dbReference>
<accession>A0A7W5Y551</accession>
<reference evidence="1 2" key="1">
    <citation type="submission" date="2020-08" db="EMBL/GenBank/DDBJ databases">
        <title>Sequencing the genomes of 1000 actinobacteria strains.</title>
        <authorList>
            <person name="Klenk H.-P."/>
        </authorList>
    </citation>
    <scope>NUCLEOTIDE SEQUENCE [LARGE SCALE GENOMIC DNA]</scope>
    <source>
        <strain evidence="1 2">DSM 44320</strain>
    </source>
</reference>
<dbReference type="SUPFAM" id="SSF53597">
    <property type="entry name" value="Dihydrofolate reductase-like"/>
    <property type="match status" value="1"/>
</dbReference>
<dbReference type="RefSeq" id="WP_246451647.1">
    <property type="nucleotide sequence ID" value="NZ_BAAAXX010000161.1"/>
</dbReference>
<comment type="caution">
    <text evidence="1">The sequence shown here is derived from an EMBL/GenBank/DDBJ whole genome shotgun (WGS) entry which is preliminary data.</text>
</comment>
<gene>
    <name evidence="1" type="ORF">FHR33_000771</name>
</gene>
<organism evidence="1 2">
    <name type="scientific">Nonomuraea dietziae</name>
    <dbReference type="NCBI Taxonomy" id="65515"/>
    <lineage>
        <taxon>Bacteria</taxon>
        <taxon>Bacillati</taxon>
        <taxon>Actinomycetota</taxon>
        <taxon>Actinomycetes</taxon>
        <taxon>Streptosporangiales</taxon>
        <taxon>Streptosporangiaceae</taxon>
        <taxon>Nonomuraea</taxon>
    </lineage>
</organism>
<proteinExistence type="predicted"/>
<sequence>MIDEYEFVVQPRLAGHGPTLFAGLSKHVDLKLVSRREFGSGAVAMRYEPRR</sequence>
<dbReference type="EMBL" id="JACIBV010000001">
    <property type="protein sequence ID" value="MBB3724911.1"/>
    <property type="molecule type" value="Genomic_DNA"/>
</dbReference>
<name>A0A7W5Y551_9ACTN</name>
<dbReference type="AlphaFoldDB" id="A0A7W5Y551"/>
<dbReference type="Gene3D" id="3.40.430.10">
    <property type="entry name" value="Dihydrofolate Reductase, subunit A"/>
    <property type="match status" value="1"/>
</dbReference>
<dbReference type="GeneID" id="95396089"/>
<protein>
    <submittedName>
        <fullName evidence="1">Dihydrofolate reductase</fullName>
    </submittedName>
</protein>
<keyword evidence="2" id="KW-1185">Reference proteome</keyword>
<evidence type="ECO:0000313" key="1">
    <source>
        <dbReference type="EMBL" id="MBB3724911.1"/>
    </source>
</evidence>
<dbReference type="Proteomes" id="UP000579945">
    <property type="component" value="Unassembled WGS sequence"/>
</dbReference>
<evidence type="ECO:0000313" key="2">
    <source>
        <dbReference type="Proteomes" id="UP000579945"/>
    </source>
</evidence>